<evidence type="ECO:0000313" key="1">
    <source>
        <dbReference type="Proteomes" id="UP000887565"/>
    </source>
</evidence>
<reference evidence="2" key="1">
    <citation type="submission" date="2022-11" db="UniProtKB">
        <authorList>
            <consortium name="WormBaseParasite"/>
        </authorList>
    </citation>
    <scope>IDENTIFICATION</scope>
</reference>
<proteinExistence type="predicted"/>
<dbReference type="WBParaSite" id="nRc.2.0.1.t26087-RA">
    <property type="protein sequence ID" value="nRc.2.0.1.t26087-RA"/>
    <property type="gene ID" value="nRc.2.0.1.g26087"/>
</dbReference>
<protein>
    <submittedName>
        <fullName evidence="2">Uncharacterized protein</fullName>
    </submittedName>
</protein>
<dbReference type="Proteomes" id="UP000887565">
    <property type="component" value="Unplaced"/>
</dbReference>
<sequence length="208" mass="24117">MIHRFANRETSFACCLLESKIKNCILGLQSVNNEQIDNKTLLIVKAGLQLSFKMSRHIMPCERKIQGRIILVHFWRFERRNLDRGNHELRRTKVTWYDFYYLLALLVKLPPFGAFLTDDSDDELGRVFHDAGQPNTCSLKRDRRGPSPSKMFRSIGNRRWLSARRLEIQGLSIFRSKMTFFGGWAGSTFLTIADPDPKKFASTDADLE</sequence>
<keyword evidence="1" id="KW-1185">Reference proteome</keyword>
<dbReference type="AlphaFoldDB" id="A0A915JJ28"/>
<name>A0A915JJ28_ROMCU</name>
<evidence type="ECO:0000313" key="2">
    <source>
        <dbReference type="WBParaSite" id="nRc.2.0.1.t26087-RA"/>
    </source>
</evidence>
<accession>A0A915JJ28</accession>
<organism evidence="1 2">
    <name type="scientific">Romanomermis culicivorax</name>
    <name type="common">Nematode worm</name>
    <dbReference type="NCBI Taxonomy" id="13658"/>
    <lineage>
        <taxon>Eukaryota</taxon>
        <taxon>Metazoa</taxon>
        <taxon>Ecdysozoa</taxon>
        <taxon>Nematoda</taxon>
        <taxon>Enoplea</taxon>
        <taxon>Dorylaimia</taxon>
        <taxon>Mermithida</taxon>
        <taxon>Mermithoidea</taxon>
        <taxon>Mermithidae</taxon>
        <taxon>Romanomermis</taxon>
    </lineage>
</organism>